<comment type="caution">
    <text evidence="2">The sequence shown here is derived from an EMBL/GenBank/DDBJ whole genome shotgun (WGS) entry which is preliminary data.</text>
</comment>
<keyword evidence="3" id="KW-1185">Reference proteome</keyword>
<dbReference type="AlphaFoldDB" id="A0AAV7VLD7"/>
<organism evidence="2 3">
    <name type="scientific">Pleurodeles waltl</name>
    <name type="common">Iberian ribbed newt</name>
    <dbReference type="NCBI Taxonomy" id="8319"/>
    <lineage>
        <taxon>Eukaryota</taxon>
        <taxon>Metazoa</taxon>
        <taxon>Chordata</taxon>
        <taxon>Craniata</taxon>
        <taxon>Vertebrata</taxon>
        <taxon>Euteleostomi</taxon>
        <taxon>Amphibia</taxon>
        <taxon>Batrachia</taxon>
        <taxon>Caudata</taxon>
        <taxon>Salamandroidea</taxon>
        <taxon>Salamandridae</taxon>
        <taxon>Pleurodelinae</taxon>
        <taxon>Pleurodeles</taxon>
    </lineage>
</organism>
<sequence length="100" mass="10346">MPPQAAPAIGPLPRRSAEGGGALSSVQSAHAVRAHQRQLGCQASYGQGPHPAARTRRLGVIGGSPVQFASGKTCAAPLRPDSGTLTLRWLTQTRKTPENA</sequence>
<reference evidence="2" key="1">
    <citation type="journal article" date="2022" name="bioRxiv">
        <title>Sequencing and chromosome-scale assembly of the giantPleurodeles waltlgenome.</title>
        <authorList>
            <person name="Brown T."/>
            <person name="Elewa A."/>
            <person name="Iarovenko S."/>
            <person name="Subramanian E."/>
            <person name="Araus A.J."/>
            <person name="Petzold A."/>
            <person name="Susuki M."/>
            <person name="Suzuki K.-i.T."/>
            <person name="Hayashi T."/>
            <person name="Toyoda A."/>
            <person name="Oliveira C."/>
            <person name="Osipova E."/>
            <person name="Leigh N.D."/>
            <person name="Simon A."/>
            <person name="Yun M.H."/>
        </authorList>
    </citation>
    <scope>NUCLEOTIDE SEQUENCE</scope>
    <source>
        <strain evidence="2">20211129_DDA</strain>
        <tissue evidence="2">Liver</tissue>
    </source>
</reference>
<name>A0AAV7VLD7_PLEWA</name>
<accession>A0AAV7VLD7</accession>
<proteinExistence type="predicted"/>
<gene>
    <name evidence="2" type="ORF">NDU88_004990</name>
</gene>
<protein>
    <submittedName>
        <fullName evidence="2">Uncharacterized protein</fullName>
    </submittedName>
</protein>
<dbReference type="EMBL" id="JANPWB010000003">
    <property type="protein sequence ID" value="KAJ1201176.1"/>
    <property type="molecule type" value="Genomic_DNA"/>
</dbReference>
<evidence type="ECO:0000256" key="1">
    <source>
        <dbReference type="SAM" id="MobiDB-lite"/>
    </source>
</evidence>
<evidence type="ECO:0000313" key="2">
    <source>
        <dbReference type="EMBL" id="KAJ1201176.1"/>
    </source>
</evidence>
<feature type="region of interest" description="Disordered" evidence="1">
    <location>
        <begin position="1"/>
        <end position="31"/>
    </location>
</feature>
<evidence type="ECO:0000313" key="3">
    <source>
        <dbReference type="Proteomes" id="UP001066276"/>
    </source>
</evidence>
<dbReference type="Proteomes" id="UP001066276">
    <property type="component" value="Chromosome 2_1"/>
</dbReference>